<evidence type="ECO:0000313" key="2">
    <source>
        <dbReference type="EMBL" id="CAK9865370.1"/>
    </source>
</evidence>
<feature type="region of interest" description="Disordered" evidence="1">
    <location>
        <begin position="1"/>
        <end position="31"/>
    </location>
</feature>
<dbReference type="EMBL" id="OZ023716">
    <property type="protein sequence ID" value="CAK9865370.1"/>
    <property type="molecule type" value="Genomic_DNA"/>
</dbReference>
<feature type="compositionally biased region" description="Basic and acidic residues" evidence="1">
    <location>
        <begin position="9"/>
        <end position="21"/>
    </location>
</feature>
<protein>
    <submittedName>
        <fullName evidence="2">Uncharacterized protein</fullName>
    </submittedName>
</protein>
<evidence type="ECO:0000256" key="1">
    <source>
        <dbReference type="SAM" id="MobiDB-lite"/>
    </source>
</evidence>
<keyword evidence="3" id="KW-1185">Reference proteome</keyword>
<proteinExistence type="predicted"/>
<evidence type="ECO:0000313" key="3">
    <source>
        <dbReference type="Proteomes" id="UP001497522"/>
    </source>
</evidence>
<name>A0ABP1AS03_9BRYO</name>
<dbReference type="Proteomes" id="UP001497522">
    <property type="component" value="Chromosome 15"/>
</dbReference>
<feature type="compositionally biased region" description="Basic residues" evidence="1">
    <location>
        <begin position="22"/>
        <end position="31"/>
    </location>
</feature>
<reference evidence="2" key="1">
    <citation type="submission" date="2024-03" db="EMBL/GenBank/DDBJ databases">
        <authorList>
            <consortium name="ELIXIR-Norway"/>
            <consortium name="Elixir Norway"/>
        </authorList>
    </citation>
    <scope>NUCLEOTIDE SEQUENCE</scope>
</reference>
<organism evidence="2 3">
    <name type="scientific">Sphagnum jensenii</name>
    <dbReference type="NCBI Taxonomy" id="128206"/>
    <lineage>
        <taxon>Eukaryota</taxon>
        <taxon>Viridiplantae</taxon>
        <taxon>Streptophyta</taxon>
        <taxon>Embryophyta</taxon>
        <taxon>Bryophyta</taxon>
        <taxon>Sphagnophytina</taxon>
        <taxon>Sphagnopsida</taxon>
        <taxon>Sphagnales</taxon>
        <taxon>Sphagnaceae</taxon>
        <taxon>Sphagnum</taxon>
    </lineage>
</organism>
<accession>A0ABP1AS03</accession>
<sequence length="71" mass="8276">MDDDVETTEGDRDRDIWTERQRARKSGRGMRKRRRCAAAYESFHRPEMAIDLRPELMWSSSADESRTAAAS</sequence>
<gene>
    <name evidence="2" type="ORF">CSSPJE1EN2_LOCUS8365</name>
</gene>